<evidence type="ECO:0000259" key="1">
    <source>
        <dbReference type="Pfam" id="PF11738"/>
    </source>
</evidence>
<dbReference type="AlphaFoldDB" id="A0A7S9PZT0"/>
<dbReference type="InterPro" id="IPR021729">
    <property type="entry name" value="DUF3298"/>
</dbReference>
<reference evidence="2 3" key="1">
    <citation type="submission" date="2020-11" db="EMBL/GenBank/DDBJ databases">
        <title>Pedobacter endophytica, an endophytic bacteria isolated form Carex pumila.</title>
        <authorList>
            <person name="Peng Y."/>
            <person name="Jiang L."/>
            <person name="Lee J."/>
        </authorList>
    </citation>
    <scope>NUCLEOTIDE SEQUENCE [LARGE SCALE GENOMIC DNA]</scope>
    <source>
        <strain evidence="2 3">JBR3-12</strain>
    </source>
</reference>
<evidence type="ECO:0000313" key="2">
    <source>
        <dbReference type="EMBL" id="QPH40673.1"/>
    </source>
</evidence>
<dbReference type="EMBL" id="CP064939">
    <property type="protein sequence ID" value="QPH40673.1"/>
    <property type="molecule type" value="Genomic_DNA"/>
</dbReference>
<dbReference type="RefSeq" id="WP_196100127.1">
    <property type="nucleotide sequence ID" value="NZ_CP064939.1"/>
</dbReference>
<evidence type="ECO:0000313" key="3">
    <source>
        <dbReference type="Proteomes" id="UP000594759"/>
    </source>
</evidence>
<protein>
    <submittedName>
        <fullName evidence="2">DUF3298 domain-containing protein</fullName>
    </submittedName>
</protein>
<sequence>MRNFLYTGFLGLLLLSACNNSNKNKNGETADSANVHTELSDSFYKRLEGTIAGKPVVMHLQRVDGDYSGVYYYSGAWLRLSTDTIVSKDSVVLLENGFYDSYVDKDAKQSRIGLKWTGNGFTGNWKNDKDNKSFPVVLKENYPDGSYQFAAGRYQDSVKAEEKNQKSPVAEISVTYLQPKENNANASWLDSELKRIAGLDSVNGDRKAGFANISSAYFADYKSQIADQQKDGPDRGFMQWMNYTNNSAQSLAYNDNGYVVIDYFVDAYTGGAHGNYASTMYCLDVKNKRRMALRDVVEIDSNTLQRILEKNLRKNYHIKSGDPISTVLFDDFIKPNDNFYFNSFGLAFMYNPYEVASYAQGQIVVFIPYADLKGYLKRDFTKRMKIG</sequence>
<accession>A0A7S9PZT0</accession>
<dbReference type="Gene3D" id="3.30.565.40">
    <property type="entry name" value="Fervidobacterium nodosum Rt17-B1 like"/>
    <property type="match status" value="1"/>
</dbReference>
<gene>
    <name evidence="2" type="ORF">IZT61_05210</name>
</gene>
<feature type="domain" description="DUF3298" evidence="1">
    <location>
        <begin position="302"/>
        <end position="369"/>
    </location>
</feature>
<dbReference type="KEGG" id="pex:IZT61_05210"/>
<dbReference type="Proteomes" id="UP000594759">
    <property type="component" value="Chromosome"/>
</dbReference>
<dbReference type="InterPro" id="IPR037126">
    <property type="entry name" value="PdaC/RsiV-like_sf"/>
</dbReference>
<dbReference type="Pfam" id="PF11738">
    <property type="entry name" value="DUF3298"/>
    <property type="match status" value="1"/>
</dbReference>
<proteinExistence type="predicted"/>
<dbReference type="PROSITE" id="PS51257">
    <property type="entry name" value="PROKAR_LIPOPROTEIN"/>
    <property type="match status" value="1"/>
</dbReference>
<dbReference type="Gene3D" id="3.90.640.20">
    <property type="entry name" value="Heat-shock cognate protein, ATPase"/>
    <property type="match status" value="1"/>
</dbReference>
<keyword evidence="3" id="KW-1185">Reference proteome</keyword>
<organism evidence="2 3">
    <name type="scientific">Pedobacter endophyticus</name>
    <dbReference type="NCBI Taxonomy" id="2789740"/>
    <lineage>
        <taxon>Bacteria</taxon>
        <taxon>Pseudomonadati</taxon>
        <taxon>Bacteroidota</taxon>
        <taxon>Sphingobacteriia</taxon>
        <taxon>Sphingobacteriales</taxon>
        <taxon>Sphingobacteriaceae</taxon>
        <taxon>Pedobacter</taxon>
    </lineage>
</organism>
<name>A0A7S9PZT0_9SPHI</name>